<name>A0A2A5C9A0_9GAMM</name>
<dbReference type="Proteomes" id="UP000228987">
    <property type="component" value="Unassembled WGS sequence"/>
</dbReference>
<gene>
    <name evidence="1" type="ORF">COA71_11380</name>
</gene>
<dbReference type="AlphaFoldDB" id="A0A2A5C9A0"/>
<evidence type="ECO:0000313" key="1">
    <source>
        <dbReference type="EMBL" id="PCJ40449.1"/>
    </source>
</evidence>
<evidence type="ECO:0000313" key="2">
    <source>
        <dbReference type="Proteomes" id="UP000228987"/>
    </source>
</evidence>
<dbReference type="Pfam" id="PF24389">
    <property type="entry name" value="ORC-CDC6-like"/>
    <property type="match status" value="1"/>
</dbReference>
<accession>A0A2A5C9A0</accession>
<dbReference type="EMBL" id="NVWI01000009">
    <property type="protein sequence ID" value="PCJ40449.1"/>
    <property type="molecule type" value="Genomic_DNA"/>
</dbReference>
<sequence length="676" mass="77967">MVYAKSADKFIKTALAMKDEVISLKVAFTNNRAEELGLDVWSDFVVPLFYEEIDLSTADKARRIIGGRGCGKTMLLRYLSHHSQFSKDRNDIDINEIGNIGLYWRADTNFLPLLNSQGVAEEEWILVFKHYLTLITSIEILKSLSSIASSKCEALSKKDIQSLSFEELKDYDSEFSGGYEDILKSFKSKLRLCETRIHNPPCLKDLHKLPDSFVTQGLLEVIYSQLPAIRGCTFALYIDEYENLLKYQQKTINTKIKHGEPPLIYHVAIKRNGMKTNETLGNENIQGLADYRNIDLDKHLSEDFDVFAAEILLHRISKTKYSFEEFNADLLSDIASIRTREMSEYKGKVIYLAKSILPGLTQSELAKSLLANNQYKKELEDKINIFIENSETYKLLNMTSDMFFVDGFEEASIIVPSLLARKNLKADKVLSEYGKLCRNQVNDFTGKREWISNNFIGSYLKFYRVFDKKCPFYSGFSAFVKMSHGNIRHFLELCNSSIKRMPEEGKLTEIPIDIQALATRVASEDILNEAQTYGRLGSSLQNFIFNLAHLFEFSHMRESQSEPEVNHFSIKGGFSALKNEDKEFLDEAEKWGVLYKEKITKDKDGNNVNAVDWILNPIYSPYFMISYRKNRKLEFEQEMFRILYNGSKKEIDSLNSHFKKKWSIDEYEAPTSYSLF</sequence>
<organism evidence="1 2">
    <name type="scientific">SAR86 cluster bacterium</name>
    <dbReference type="NCBI Taxonomy" id="2030880"/>
    <lineage>
        <taxon>Bacteria</taxon>
        <taxon>Pseudomonadati</taxon>
        <taxon>Pseudomonadota</taxon>
        <taxon>Gammaproteobacteria</taxon>
        <taxon>SAR86 cluster</taxon>
    </lineage>
</organism>
<protein>
    <submittedName>
        <fullName evidence="1">Uncharacterized protein</fullName>
    </submittedName>
</protein>
<reference evidence="2" key="1">
    <citation type="submission" date="2017-08" db="EMBL/GenBank/DDBJ databases">
        <title>A dynamic microbial community with high functional redundancy inhabits the cold, oxic subseafloor aquifer.</title>
        <authorList>
            <person name="Tully B.J."/>
            <person name="Wheat C.G."/>
            <person name="Glazer B.T."/>
            <person name="Huber J.A."/>
        </authorList>
    </citation>
    <scope>NUCLEOTIDE SEQUENCE [LARGE SCALE GENOMIC DNA]</scope>
</reference>
<comment type="caution">
    <text evidence="1">The sequence shown here is derived from an EMBL/GenBank/DDBJ whole genome shotgun (WGS) entry which is preliminary data.</text>
</comment>
<proteinExistence type="predicted"/>
<dbReference type="InterPro" id="IPR056955">
    <property type="entry name" value="ORC-CDC6-like"/>
</dbReference>